<dbReference type="SUPFAM" id="SSF51445">
    <property type="entry name" value="(Trans)glycosidases"/>
    <property type="match status" value="1"/>
</dbReference>
<dbReference type="EMBL" id="JTDK01000012">
    <property type="protein sequence ID" value="KHK96951.1"/>
    <property type="molecule type" value="Genomic_DNA"/>
</dbReference>
<dbReference type="InterPro" id="IPR001547">
    <property type="entry name" value="Glyco_hydro_5"/>
</dbReference>
<dbReference type="InterPro" id="IPR052066">
    <property type="entry name" value="Glycosphingolipid_Hydrolases"/>
</dbReference>
<organism evidence="5 6">
    <name type="scientific">Microbacterium mangrovi</name>
    <dbReference type="NCBI Taxonomy" id="1348253"/>
    <lineage>
        <taxon>Bacteria</taxon>
        <taxon>Bacillati</taxon>
        <taxon>Actinomycetota</taxon>
        <taxon>Actinomycetes</taxon>
        <taxon>Micrococcales</taxon>
        <taxon>Microbacteriaceae</taxon>
        <taxon>Microbacterium</taxon>
    </lineage>
</organism>
<dbReference type="AlphaFoldDB" id="A0A0B2A1N0"/>
<dbReference type="InterPro" id="IPR017853">
    <property type="entry name" value="GH"/>
</dbReference>
<evidence type="ECO:0000313" key="6">
    <source>
        <dbReference type="Proteomes" id="UP000031030"/>
    </source>
</evidence>
<comment type="caution">
    <text evidence="5">The sequence shown here is derived from an EMBL/GenBank/DDBJ whole genome shotgun (WGS) entry which is preliminary data.</text>
</comment>
<protein>
    <recommendedName>
        <fullName evidence="4">Glycoside hydrolase family 5 domain-containing protein</fullName>
    </recommendedName>
</protein>
<accession>A0A0B2A1N0</accession>
<evidence type="ECO:0000259" key="4">
    <source>
        <dbReference type="Pfam" id="PF00150"/>
    </source>
</evidence>
<proteinExistence type="inferred from homology"/>
<dbReference type="Gene3D" id="3.20.20.80">
    <property type="entry name" value="Glycosidases"/>
    <property type="match status" value="1"/>
</dbReference>
<dbReference type="Proteomes" id="UP000031030">
    <property type="component" value="Unassembled WGS sequence"/>
</dbReference>
<keyword evidence="1 3" id="KW-0378">Hydrolase</keyword>
<feature type="domain" description="Glycoside hydrolase family 5" evidence="4">
    <location>
        <begin position="46"/>
        <end position="375"/>
    </location>
</feature>
<dbReference type="GO" id="GO:0000272">
    <property type="term" value="P:polysaccharide catabolic process"/>
    <property type="evidence" value="ECO:0007669"/>
    <property type="project" value="InterPro"/>
</dbReference>
<evidence type="ECO:0000256" key="2">
    <source>
        <dbReference type="ARBA" id="ARBA00023295"/>
    </source>
</evidence>
<dbReference type="Pfam" id="PF00150">
    <property type="entry name" value="Cellulase"/>
    <property type="match status" value="1"/>
</dbReference>
<dbReference type="STRING" id="1348253.LK09_13520"/>
<gene>
    <name evidence="5" type="ORF">LK09_13520</name>
</gene>
<keyword evidence="6" id="KW-1185">Reference proteome</keyword>
<reference evidence="5 6" key="1">
    <citation type="submission" date="2014-11" db="EMBL/GenBank/DDBJ databases">
        <title>Genome sequence of Microbacterium mangrovi MUSC 115(T).</title>
        <authorList>
            <person name="Lee L.-H."/>
        </authorList>
    </citation>
    <scope>NUCLEOTIDE SEQUENCE [LARGE SCALE GENOMIC DNA]</scope>
    <source>
        <strain evidence="5 6">MUSC 115</strain>
    </source>
</reference>
<dbReference type="PANTHER" id="PTHR31308:SF3">
    <property type="entry name" value="ENDOGLYCOCERAMIDASE"/>
    <property type="match status" value="1"/>
</dbReference>
<keyword evidence="2 3" id="KW-0326">Glycosidase</keyword>
<comment type="similarity">
    <text evidence="3">Belongs to the glycosyl hydrolase 5 (cellulase A) family.</text>
</comment>
<dbReference type="PANTHER" id="PTHR31308">
    <property type="match status" value="1"/>
</dbReference>
<evidence type="ECO:0000256" key="3">
    <source>
        <dbReference type="RuleBase" id="RU361153"/>
    </source>
</evidence>
<evidence type="ECO:0000313" key="5">
    <source>
        <dbReference type="EMBL" id="KHK96951.1"/>
    </source>
</evidence>
<dbReference type="GO" id="GO:0004553">
    <property type="term" value="F:hydrolase activity, hydrolyzing O-glycosyl compounds"/>
    <property type="evidence" value="ECO:0007669"/>
    <property type="project" value="InterPro"/>
</dbReference>
<sequence length="489" mass="52241">MPSAAGVAVLALVVSGLVALYLPTGAAAAAAPPGILRADGGRIADGNGNTVLLRGVNVNQLVDFYQPRPGVPATEPLTEEDFAQIASYGFDVVRLGISWSALEPQRGVLDPAYLQRIDEAVRWAGAHRIYVVLDMHQDAWSKEPTPPGTNCRPGTDPMWGYDGAPAWATIADGTPRCQFTGRDISPAGDRAFQHFFQNTDGVRDALVRTWGELAGHFAGDPVIAGYDLLNEPGFGEQAPLTTSQRLGEYQAHAIRAIRDAGAQQIVFVEPSILWSGLGFDTGPYPGFTDDLNIVFSPHLYAESITMDASLGLPTIVSTERQFVLAQRIAAAYRAPLWSGEYGYWGSPEQIQHHIERYAAAEDAHALGSAYWVWKQACGDPQNGISDVSYALVPQDCATGGEAPRNTALLDVLSRAYPRSAPGRIEHLQATGATMSLTASGTGCGLDVWVPGDARPSITGHGIRQLDTVKVAGGWRIVGCTTGEYSLRTS</sequence>
<evidence type="ECO:0000256" key="1">
    <source>
        <dbReference type="ARBA" id="ARBA00022801"/>
    </source>
</evidence>
<name>A0A0B2A1N0_9MICO</name>